<keyword evidence="1" id="KW-0675">Receptor</keyword>
<dbReference type="AlphaFoldDB" id="A0AAD8BSB5"/>
<evidence type="ECO:0000313" key="1">
    <source>
        <dbReference type="EMBL" id="KAK0059318.1"/>
    </source>
</evidence>
<gene>
    <name evidence="1" type="ORF">Bpfe_011394</name>
</gene>
<name>A0AAD8BSB5_BIOPF</name>
<keyword evidence="2" id="KW-1185">Reference proteome</keyword>
<organism evidence="1 2">
    <name type="scientific">Biomphalaria pfeifferi</name>
    <name type="common">Bloodfluke planorb</name>
    <name type="synonym">Freshwater snail</name>
    <dbReference type="NCBI Taxonomy" id="112525"/>
    <lineage>
        <taxon>Eukaryota</taxon>
        <taxon>Metazoa</taxon>
        <taxon>Spiralia</taxon>
        <taxon>Lophotrochozoa</taxon>
        <taxon>Mollusca</taxon>
        <taxon>Gastropoda</taxon>
        <taxon>Heterobranchia</taxon>
        <taxon>Euthyneura</taxon>
        <taxon>Panpulmonata</taxon>
        <taxon>Hygrophila</taxon>
        <taxon>Lymnaeoidea</taxon>
        <taxon>Planorbidae</taxon>
        <taxon>Biomphalaria</taxon>
    </lineage>
</organism>
<reference evidence="1" key="2">
    <citation type="submission" date="2023-04" db="EMBL/GenBank/DDBJ databases">
        <authorList>
            <person name="Bu L."/>
            <person name="Lu L."/>
            <person name="Laidemitt M.R."/>
            <person name="Zhang S.M."/>
            <person name="Mutuku M."/>
            <person name="Mkoji G."/>
            <person name="Steinauer M."/>
            <person name="Loker E.S."/>
        </authorList>
    </citation>
    <scope>NUCLEOTIDE SEQUENCE</scope>
    <source>
        <strain evidence="1">KasaAsao</strain>
        <tissue evidence="1">Whole Snail</tissue>
    </source>
</reference>
<proteinExistence type="predicted"/>
<sequence length="98" mass="10932">MRVGAQNITRKTVNIVVVESTGVQDNGTTYFVRYLNPLLELAMKDSQEKFGEFIDIRMRHVEALSGISQVGAVAAREYYTGEVDVFFGTGRSSVLLLR</sequence>
<comment type="caution">
    <text evidence="1">The sequence shown here is derived from an EMBL/GenBank/DDBJ whole genome shotgun (WGS) entry which is preliminary data.</text>
</comment>
<accession>A0AAD8BSB5</accession>
<evidence type="ECO:0000313" key="2">
    <source>
        <dbReference type="Proteomes" id="UP001233172"/>
    </source>
</evidence>
<dbReference type="Proteomes" id="UP001233172">
    <property type="component" value="Unassembled WGS sequence"/>
</dbReference>
<dbReference type="EMBL" id="JASAOG010000043">
    <property type="protein sequence ID" value="KAK0059318.1"/>
    <property type="molecule type" value="Genomic_DNA"/>
</dbReference>
<reference evidence="1" key="1">
    <citation type="journal article" date="2023" name="PLoS Negl. Trop. Dis.">
        <title>A genome sequence for Biomphalaria pfeifferi, the major vector snail for the human-infecting parasite Schistosoma mansoni.</title>
        <authorList>
            <person name="Bu L."/>
            <person name="Lu L."/>
            <person name="Laidemitt M.R."/>
            <person name="Zhang S.M."/>
            <person name="Mutuku M."/>
            <person name="Mkoji G."/>
            <person name="Steinauer M."/>
            <person name="Loker E.S."/>
        </authorList>
    </citation>
    <scope>NUCLEOTIDE SEQUENCE</scope>
    <source>
        <strain evidence="1">KasaAsao</strain>
    </source>
</reference>
<protein>
    <submittedName>
        <fullName evidence="1">Atrial natriuretic peptide receptor 1</fullName>
    </submittedName>
</protein>